<dbReference type="InterPro" id="IPR004710">
    <property type="entry name" value="Bilac:Na_transpt"/>
</dbReference>
<evidence type="ECO:0000256" key="2">
    <source>
        <dbReference type="ARBA" id="ARBA00006528"/>
    </source>
</evidence>
<feature type="transmembrane region" description="Helical" evidence="8">
    <location>
        <begin position="228"/>
        <end position="246"/>
    </location>
</feature>
<evidence type="ECO:0000256" key="1">
    <source>
        <dbReference type="ARBA" id="ARBA00004141"/>
    </source>
</evidence>
<keyword evidence="7 8" id="KW-0472">Membrane</keyword>
<feature type="transmembrane region" description="Helical" evidence="8">
    <location>
        <begin position="456"/>
        <end position="475"/>
    </location>
</feature>
<dbReference type="GeneID" id="101987349"/>
<name>A0ABM0L9V6_MICOH</name>
<dbReference type="Gene3D" id="1.20.1530.20">
    <property type="match status" value="1"/>
</dbReference>
<dbReference type="PANTHER" id="PTHR10361:SF29">
    <property type="entry name" value="SODIUM_BILE ACID COTRANSPORTER 5"/>
    <property type="match status" value="1"/>
</dbReference>
<evidence type="ECO:0000259" key="9">
    <source>
        <dbReference type="Pfam" id="PF24690"/>
    </source>
</evidence>
<dbReference type="InterPro" id="IPR057103">
    <property type="entry name" value="NTCP5_P3_N"/>
</dbReference>
<evidence type="ECO:0000256" key="5">
    <source>
        <dbReference type="ARBA" id="ARBA00022847"/>
    </source>
</evidence>
<feature type="transmembrane region" description="Helical" evidence="8">
    <location>
        <begin position="324"/>
        <end position="346"/>
    </location>
</feature>
<dbReference type="InterPro" id="IPR038770">
    <property type="entry name" value="Na+/solute_symporter_sf"/>
</dbReference>
<proteinExistence type="inferred from homology"/>
<dbReference type="Pfam" id="PF24690">
    <property type="entry name" value="NTCP5_P3_N"/>
    <property type="match status" value="1"/>
</dbReference>
<evidence type="ECO:0000256" key="4">
    <source>
        <dbReference type="ARBA" id="ARBA00022692"/>
    </source>
</evidence>
<evidence type="ECO:0000256" key="3">
    <source>
        <dbReference type="ARBA" id="ARBA00022448"/>
    </source>
</evidence>
<protein>
    <submittedName>
        <fullName evidence="11">Sodium/bile acid cotransporter 5</fullName>
    </submittedName>
</protein>
<feature type="transmembrane region" description="Helical" evidence="8">
    <location>
        <begin position="487"/>
        <end position="507"/>
    </location>
</feature>
<feature type="transmembrane region" description="Helical" evidence="8">
    <location>
        <begin position="266"/>
        <end position="289"/>
    </location>
</feature>
<feature type="transmembrane region" description="Helical" evidence="8">
    <location>
        <begin position="85"/>
        <end position="104"/>
    </location>
</feature>
<evidence type="ECO:0000256" key="7">
    <source>
        <dbReference type="ARBA" id="ARBA00023136"/>
    </source>
</evidence>
<dbReference type="Proteomes" id="UP000694915">
    <property type="component" value="Linkage group LG5"/>
</dbReference>
<feature type="transmembrane region" description="Helical" evidence="8">
    <location>
        <begin position="400"/>
        <end position="420"/>
    </location>
</feature>
<evidence type="ECO:0000256" key="6">
    <source>
        <dbReference type="ARBA" id="ARBA00022989"/>
    </source>
</evidence>
<dbReference type="InterPro" id="IPR002657">
    <property type="entry name" value="BilAc:Na_symport/Acr3"/>
</dbReference>
<dbReference type="Pfam" id="PF01758">
    <property type="entry name" value="SBF"/>
    <property type="match status" value="1"/>
</dbReference>
<keyword evidence="10" id="KW-1185">Reference proteome</keyword>
<accession>A0ABM0L9V6</accession>
<comment type="similarity">
    <text evidence="2">Belongs to the bile acid:sodium symporter (BASS) (TC 2.A.28) family.</text>
</comment>
<dbReference type="RefSeq" id="XP_005361902.1">
    <property type="nucleotide sequence ID" value="XM_005361845.1"/>
</dbReference>
<evidence type="ECO:0000313" key="11">
    <source>
        <dbReference type="RefSeq" id="XP_005361902.1"/>
    </source>
</evidence>
<dbReference type="PANTHER" id="PTHR10361">
    <property type="entry name" value="SODIUM-BILE ACID COTRANSPORTER"/>
    <property type="match status" value="1"/>
</dbReference>
<keyword evidence="5" id="KW-0769">Symport</keyword>
<organism evidence="10 11">
    <name type="scientific">Microtus ochrogaster</name>
    <name type="common">Prairie vole</name>
    <dbReference type="NCBI Taxonomy" id="79684"/>
    <lineage>
        <taxon>Eukaryota</taxon>
        <taxon>Metazoa</taxon>
        <taxon>Chordata</taxon>
        <taxon>Craniata</taxon>
        <taxon>Vertebrata</taxon>
        <taxon>Euteleostomi</taxon>
        <taxon>Mammalia</taxon>
        <taxon>Eutheria</taxon>
        <taxon>Euarchontoglires</taxon>
        <taxon>Glires</taxon>
        <taxon>Rodentia</taxon>
        <taxon>Myomorpha</taxon>
        <taxon>Muroidea</taxon>
        <taxon>Cricetidae</taxon>
        <taxon>Arvicolinae</taxon>
        <taxon>Microtus</taxon>
    </lineage>
</organism>
<comment type="subcellular location">
    <subcellularLocation>
        <location evidence="1">Membrane</location>
        <topology evidence="1">Multi-pass membrane protein</topology>
    </subcellularLocation>
</comment>
<feature type="transmembrane region" description="Helical" evidence="8">
    <location>
        <begin position="358"/>
        <end position="380"/>
    </location>
</feature>
<feature type="transmembrane region" description="Helical" evidence="8">
    <location>
        <begin position="295"/>
        <end position="317"/>
    </location>
</feature>
<gene>
    <name evidence="11" type="primary">Slc10a5</name>
</gene>
<evidence type="ECO:0000256" key="8">
    <source>
        <dbReference type="SAM" id="Phobius"/>
    </source>
</evidence>
<keyword evidence="4 8" id="KW-0812">Transmembrane</keyword>
<keyword evidence="3" id="KW-0813">Transport</keyword>
<evidence type="ECO:0000313" key="10">
    <source>
        <dbReference type="Proteomes" id="UP000694915"/>
    </source>
</evidence>
<feature type="transmembrane region" description="Helical" evidence="8">
    <location>
        <begin position="426"/>
        <end position="444"/>
    </location>
</feature>
<reference evidence="11" key="1">
    <citation type="submission" date="2025-08" db="UniProtKB">
        <authorList>
            <consortium name="RefSeq"/>
        </authorList>
    </citation>
    <scope>IDENTIFICATION</scope>
</reference>
<feature type="domain" description="NTCP5/P3 N-terminal" evidence="9">
    <location>
        <begin position="129"/>
        <end position="213"/>
    </location>
</feature>
<sequence>MRVSVPLTPCVQVTLKAENPRLRVSLPNETGALYSLQAQRSLLLDLDLPNPSCCLTHIYAFCPLDLQECPSISEKKKKILSFHVWFIKLFTIFGKSFVILLLLVTPGEARKSFLSFLNIQNSEILSFTKTKEAAIVRSSYKGKRPDSSYLFVKVEDPKVLQVVNVTKTSRDATDFTLSLMTFPGETNMTIQLWTSEGRHKRLIEEITDVKVRVLGQTKDSLFQAPVHVNQYILLLVLSMILLNKCAFGCKIEFQVLQTVWKRPLPVVLGAVTQFFLMPFCGFFLSQILGLHEAQAFGFVMTCTCPGGGGGYLFALLLEGDVTLAILMTCTSTSLALIMMPVNSYIYSRLLGLAGVFHVPVLKIVSTLLFILTPVSIGVVIKHRSPEKAVCLERVVQPLSLTLMFVGIYLAFRMGLVFLRMANLNMLLLGLLVPALGFMFGYFFAKVCMLPLPVCKTIAIESGMLNSFLALAIIQLSLPQLKAYEASVAPFTVAMCSGCEMFLLFLTYKGRRLGTFSTEAEKAPLV</sequence>
<keyword evidence="6 8" id="KW-1133">Transmembrane helix</keyword>